<dbReference type="PROSITE" id="PS50088">
    <property type="entry name" value="ANK_REPEAT"/>
    <property type="match status" value="1"/>
</dbReference>
<keyword evidence="1" id="KW-0677">Repeat</keyword>
<dbReference type="InterPro" id="IPR036770">
    <property type="entry name" value="Ankyrin_rpt-contain_sf"/>
</dbReference>
<dbReference type="EMBL" id="LN891228">
    <property type="protein sequence ID" value="CUS07253.1"/>
    <property type="molecule type" value="Genomic_DNA"/>
</dbReference>
<dbReference type="SUPFAM" id="SSF48403">
    <property type="entry name" value="Ankyrin repeat"/>
    <property type="match status" value="1"/>
</dbReference>
<evidence type="ECO:0000256" key="1">
    <source>
        <dbReference type="ARBA" id="ARBA00022737"/>
    </source>
</evidence>
<dbReference type="PANTHER" id="PTHR24198">
    <property type="entry name" value="ANKYRIN REPEAT AND PROTEIN KINASE DOMAIN-CONTAINING PROTEIN"/>
    <property type="match status" value="1"/>
</dbReference>
<feature type="repeat" description="ANK" evidence="3">
    <location>
        <begin position="208"/>
        <end position="229"/>
    </location>
</feature>
<name>A0A292PL93_9PEZI</name>
<evidence type="ECO:0000256" key="2">
    <source>
        <dbReference type="ARBA" id="ARBA00023043"/>
    </source>
</evidence>
<dbReference type="SMART" id="SM00248">
    <property type="entry name" value="ANK"/>
    <property type="match status" value="8"/>
</dbReference>
<keyword evidence="2 3" id="KW-0040">ANK repeat</keyword>
<keyword evidence="5" id="KW-1185">Reference proteome</keyword>
<dbReference type="Pfam" id="PF12796">
    <property type="entry name" value="Ank_2"/>
    <property type="match status" value="2"/>
</dbReference>
<organism evidence="4 5">
    <name type="scientific">Tuber aestivum</name>
    <name type="common">summer truffle</name>
    <dbReference type="NCBI Taxonomy" id="59557"/>
    <lineage>
        <taxon>Eukaryota</taxon>
        <taxon>Fungi</taxon>
        <taxon>Dikarya</taxon>
        <taxon>Ascomycota</taxon>
        <taxon>Pezizomycotina</taxon>
        <taxon>Pezizomycetes</taxon>
        <taxon>Pezizales</taxon>
        <taxon>Tuberaceae</taxon>
        <taxon>Tuber</taxon>
    </lineage>
</organism>
<dbReference type="InterPro" id="IPR002110">
    <property type="entry name" value="Ankyrin_rpt"/>
</dbReference>
<reference evidence="4" key="1">
    <citation type="submission" date="2015-10" db="EMBL/GenBank/DDBJ databases">
        <authorList>
            <person name="Regsiter A."/>
            <person name="william w."/>
        </authorList>
    </citation>
    <scope>NUCLEOTIDE SEQUENCE</scope>
    <source>
        <strain evidence="4">Montdore</strain>
    </source>
</reference>
<proteinExistence type="predicted"/>
<dbReference type="PROSITE" id="PS50297">
    <property type="entry name" value="ANK_REP_REGION"/>
    <property type="match status" value="1"/>
</dbReference>
<evidence type="ECO:0000256" key="3">
    <source>
        <dbReference type="PROSITE-ProRule" id="PRU00023"/>
    </source>
</evidence>
<evidence type="ECO:0000313" key="4">
    <source>
        <dbReference type="EMBL" id="CUS07253.1"/>
    </source>
</evidence>
<dbReference type="Pfam" id="PF00023">
    <property type="entry name" value="Ank"/>
    <property type="match status" value="2"/>
</dbReference>
<evidence type="ECO:0000313" key="5">
    <source>
        <dbReference type="Proteomes" id="UP001412239"/>
    </source>
</evidence>
<protein>
    <submittedName>
        <fullName evidence="4">Uncharacterized protein</fullName>
    </submittedName>
</protein>
<dbReference type="Gene3D" id="1.25.40.20">
    <property type="entry name" value="Ankyrin repeat-containing domain"/>
    <property type="match status" value="3"/>
</dbReference>
<dbReference type="Proteomes" id="UP001412239">
    <property type="component" value="Unassembled WGS sequence"/>
</dbReference>
<sequence length="341" mass="37336">MSLPPVPNGALLHSTGGVLPEKKRVDVNKKDRRHRTPLSLTAESGKVDAIRALLESEQVDVNTKDMELRTPLIIATEEGNLGAVRALLESSQVDVNTKDIWGRNPLWIAARKGYTEIVKALLGRKDINPNFQFRDRDMTLQGTPLGIACYHGNISAVQELIADERVDINARDPAGLTPVHLSAANSRRDILRLLLTRPSIDALTPCRSGNTPLHTAAEIGDLDIFMQLLCFPGITNPDIPAADSWTPLGLAIRHARVGIIRALVKDGRVDINGISGAGHTPLLLAAKLSLFKVVKELLQVEGVDVYKQEAEGEMSFAEFVEKGNSQRMKKLLREKAESGRH</sequence>
<gene>
    <name evidence="4" type="ORF">GSTUAT00008668001</name>
</gene>
<dbReference type="PANTHER" id="PTHR24198:SF165">
    <property type="entry name" value="ANKYRIN REPEAT-CONTAINING PROTEIN-RELATED"/>
    <property type="match status" value="1"/>
</dbReference>
<dbReference type="AlphaFoldDB" id="A0A292PL93"/>
<accession>A0A292PL93</accession>